<evidence type="ECO:0000256" key="1">
    <source>
        <dbReference type="ARBA" id="ARBA00004308"/>
    </source>
</evidence>
<name>A0A5B8IF04_9VIRU</name>
<reference evidence="10" key="1">
    <citation type="submission" date="2018-11" db="EMBL/GenBank/DDBJ databases">
        <title>A distinct lineage of giant viruses engineers rhodopsin photosystems in predatory marine eukaryotes.</title>
        <authorList>
            <person name="Needham D.M."/>
            <person name="Yoshizawa S."/>
            <person name="Hosaka T."/>
            <person name="Poirier C."/>
            <person name="Choi C.-J."/>
            <person name="Hehenberger E."/>
            <person name="Irwin N.A.T."/>
            <person name="Wilken S."/>
            <person name="Yung C.-M."/>
            <person name="Bachy C."/>
            <person name="Kurihara R."/>
            <person name="Nakajima Y."/>
            <person name="Kojima K."/>
            <person name="Kimura-Someya T."/>
            <person name="Leonard G."/>
            <person name="Malmstrom R.R."/>
            <person name="Mende D."/>
            <person name="Olson D.K."/>
            <person name="Sudo Y."/>
            <person name="Sudek S."/>
            <person name="Richards T.A."/>
            <person name="DeLong E.F."/>
            <person name="Keeling P.J."/>
            <person name="Santoro A.E."/>
            <person name="Shirouzu M."/>
            <person name="Iwasaki W."/>
            <person name="Worden A.Z."/>
        </authorList>
    </citation>
    <scope>NUCLEOTIDE SEQUENCE</scope>
</reference>
<protein>
    <submittedName>
        <fullName evidence="10">ATP P2X receptor</fullName>
    </submittedName>
</protein>
<keyword evidence="10" id="KW-0675">Receptor</keyword>
<dbReference type="Gene3D" id="1.10.287.940">
    <property type="entry name" value="atp-gated p2x4 ion channel"/>
    <property type="match status" value="1"/>
</dbReference>
<feature type="transmembrane region" description="Helical" evidence="9">
    <location>
        <begin position="334"/>
        <end position="354"/>
    </location>
</feature>
<dbReference type="PANTHER" id="PTHR10125:SF31">
    <property type="entry name" value="P2X RECEPTOR E"/>
    <property type="match status" value="1"/>
</dbReference>
<evidence type="ECO:0000256" key="3">
    <source>
        <dbReference type="ARBA" id="ARBA00022692"/>
    </source>
</evidence>
<gene>
    <name evidence="10" type="ORF">2_10</name>
</gene>
<evidence type="ECO:0000256" key="5">
    <source>
        <dbReference type="ARBA" id="ARBA00023065"/>
    </source>
</evidence>
<dbReference type="InterPro" id="IPR059116">
    <property type="entry name" value="P2X_receptor"/>
</dbReference>
<evidence type="ECO:0000256" key="2">
    <source>
        <dbReference type="ARBA" id="ARBA00022448"/>
    </source>
</evidence>
<sequence length="426" mass="49737">MNLKSLFYFTTPKLVTFNDVRIGTINKFLQLCIIGVVVYDLCTNELYLKTEIPSGYTTFWTENGNLTQNQENNLTNYSYCNNESYDYAYDLDTWVYRDIDCIKLPYSEMYIKGENEFFFLTHFTEYNTKVKTCENEMKCIDRTNKDYFTIGSEGMILAFDHFYATTFEEGSNLITKQKGINTYIKDEDGNTLRYFKEGETIKLYLDEWLKYSNIDLDEYNQGTPISYPHPLIKNPGLPYNRLSGVEIIIKVNYYNMKSLSGYETSTCEIQLMPNPGWASKGSTVTYMDYPNISDPNDEYYYIDRYKYGIKFKFLISGMMGIFNINNLVNHLVSGLVLINTVSVVVCIFVLHFLGKYSNKLKSMKYSDKNIEMETNEDEEFDDIINKLESNLDKEQKNENSNFNKENKLSADNGLNNDLRQRIITDV</sequence>
<evidence type="ECO:0000256" key="6">
    <source>
        <dbReference type="ARBA" id="ARBA00023136"/>
    </source>
</evidence>
<dbReference type="GO" id="GO:0070588">
    <property type="term" value="P:calcium ion transmembrane transport"/>
    <property type="evidence" value="ECO:0007669"/>
    <property type="project" value="TreeGrafter"/>
</dbReference>
<dbReference type="GO" id="GO:0016020">
    <property type="term" value="C:membrane"/>
    <property type="evidence" value="ECO:0007669"/>
    <property type="project" value="TreeGrafter"/>
</dbReference>
<dbReference type="EMBL" id="MK250086">
    <property type="protein sequence ID" value="QDY51938.1"/>
    <property type="molecule type" value="Genomic_DNA"/>
</dbReference>
<dbReference type="GO" id="GO:0015267">
    <property type="term" value="F:channel activity"/>
    <property type="evidence" value="ECO:0007669"/>
    <property type="project" value="UniProtKB-ARBA"/>
</dbReference>
<keyword evidence="3 9" id="KW-0812">Transmembrane</keyword>
<evidence type="ECO:0000313" key="10">
    <source>
        <dbReference type="EMBL" id="QDY51938.1"/>
    </source>
</evidence>
<dbReference type="PANTHER" id="PTHR10125">
    <property type="entry name" value="P2X PURINOCEPTOR"/>
    <property type="match status" value="1"/>
</dbReference>
<organism evidence="10">
    <name type="scientific">Mimiviridae sp. ChoanoV1</name>
    <dbReference type="NCBI Taxonomy" id="2596887"/>
    <lineage>
        <taxon>Viruses</taxon>
        <taxon>Varidnaviria</taxon>
        <taxon>Bamfordvirae</taxon>
        <taxon>Nucleocytoviricota</taxon>
        <taxon>Megaviricetes</taxon>
        <taxon>Imitervirales</taxon>
        <taxon>Schizomimiviridae</taxon>
    </lineage>
</organism>
<keyword evidence="6 9" id="KW-0472">Membrane</keyword>
<evidence type="ECO:0000256" key="8">
    <source>
        <dbReference type="ARBA" id="ARBA00023303"/>
    </source>
</evidence>
<comment type="subcellular location">
    <subcellularLocation>
        <location evidence="1">Endomembrane system</location>
    </subcellularLocation>
</comment>
<evidence type="ECO:0000256" key="4">
    <source>
        <dbReference type="ARBA" id="ARBA00022989"/>
    </source>
</evidence>
<accession>A0A5B8IF04</accession>
<proteinExistence type="predicted"/>
<keyword evidence="4 9" id="KW-1133">Transmembrane helix</keyword>
<keyword evidence="8" id="KW-0407">Ion channel</keyword>
<keyword evidence="2" id="KW-0813">Transport</keyword>
<keyword evidence="5" id="KW-0406">Ion transport</keyword>
<evidence type="ECO:0000256" key="9">
    <source>
        <dbReference type="SAM" id="Phobius"/>
    </source>
</evidence>
<evidence type="ECO:0000256" key="7">
    <source>
        <dbReference type="ARBA" id="ARBA00023286"/>
    </source>
</evidence>
<keyword evidence="7" id="KW-1071">Ligand-gated ion channel</keyword>